<dbReference type="OrthoDB" id="10526673at2759"/>
<feature type="chain" id="PRO_5013118933" description="Secreted protein" evidence="1">
    <location>
        <begin position="19"/>
        <end position="143"/>
    </location>
</feature>
<evidence type="ECO:0000313" key="2">
    <source>
        <dbReference type="EMBL" id="OSD00981.1"/>
    </source>
</evidence>
<reference evidence="2 3" key="1">
    <citation type="journal article" date="2015" name="Biotechnol. Biofuels">
        <title>Enhanced degradation of softwood versus hardwood by the white-rot fungus Pycnoporus coccineus.</title>
        <authorList>
            <person name="Couturier M."/>
            <person name="Navarro D."/>
            <person name="Chevret D."/>
            <person name="Henrissat B."/>
            <person name="Piumi F."/>
            <person name="Ruiz-Duenas F.J."/>
            <person name="Martinez A.T."/>
            <person name="Grigoriev I.V."/>
            <person name="Riley R."/>
            <person name="Lipzen A."/>
            <person name="Berrin J.G."/>
            <person name="Master E.R."/>
            <person name="Rosso M.N."/>
        </authorList>
    </citation>
    <scope>NUCLEOTIDE SEQUENCE [LARGE SCALE GENOMIC DNA]</scope>
    <source>
        <strain evidence="2 3">BRFM310</strain>
    </source>
</reference>
<proteinExistence type="predicted"/>
<accession>A0A1Y2ILA1</accession>
<dbReference type="EMBL" id="KZ084114">
    <property type="protein sequence ID" value="OSD00981.1"/>
    <property type="molecule type" value="Genomic_DNA"/>
</dbReference>
<keyword evidence="1" id="KW-0732">Signal</keyword>
<protein>
    <recommendedName>
        <fullName evidence="4">Secreted protein</fullName>
    </recommendedName>
</protein>
<dbReference type="AlphaFoldDB" id="A0A1Y2ILA1"/>
<dbReference type="Proteomes" id="UP000193067">
    <property type="component" value="Unassembled WGS sequence"/>
</dbReference>
<sequence length="143" mass="16075">MAPVWIAAVPWSLACVHSEHIGQGAHPLGENIRQSPPRARSKRLQGTYSAVVEPQQCKEQRGLSAEAKPMECSSFSARAAVLCRFGLRKGSVDRCTKTLNPCPSYATRMHNRRKDARRICWSQISYRYVLVHRATPSSLRVRT</sequence>
<keyword evidence="3" id="KW-1185">Reference proteome</keyword>
<evidence type="ECO:0000313" key="3">
    <source>
        <dbReference type="Proteomes" id="UP000193067"/>
    </source>
</evidence>
<evidence type="ECO:0008006" key="4">
    <source>
        <dbReference type="Google" id="ProtNLM"/>
    </source>
</evidence>
<name>A0A1Y2ILA1_TRAC3</name>
<organism evidence="2 3">
    <name type="scientific">Trametes coccinea (strain BRFM310)</name>
    <name type="common">Pycnoporus coccineus</name>
    <dbReference type="NCBI Taxonomy" id="1353009"/>
    <lineage>
        <taxon>Eukaryota</taxon>
        <taxon>Fungi</taxon>
        <taxon>Dikarya</taxon>
        <taxon>Basidiomycota</taxon>
        <taxon>Agaricomycotina</taxon>
        <taxon>Agaricomycetes</taxon>
        <taxon>Polyporales</taxon>
        <taxon>Polyporaceae</taxon>
        <taxon>Trametes</taxon>
    </lineage>
</organism>
<feature type="signal peptide" evidence="1">
    <location>
        <begin position="1"/>
        <end position="18"/>
    </location>
</feature>
<gene>
    <name evidence="2" type="ORF">PYCCODRAFT_561264</name>
</gene>
<evidence type="ECO:0000256" key="1">
    <source>
        <dbReference type="SAM" id="SignalP"/>
    </source>
</evidence>